<evidence type="ECO:0000256" key="2">
    <source>
        <dbReference type="SAM" id="SignalP"/>
    </source>
</evidence>
<feature type="compositionally biased region" description="Low complexity" evidence="1">
    <location>
        <begin position="179"/>
        <end position="198"/>
    </location>
</feature>
<organism evidence="3 4">
    <name type="scientific">Periconia digitata</name>
    <dbReference type="NCBI Taxonomy" id="1303443"/>
    <lineage>
        <taxon>Eukaryota</taxon>
        <taxon>Fungi</taxon>
        <taxon>Dikarya</taxon>
        <taxon>Ascomycota</taxon>
        <taxon>Pezizomycotina</taxon>
        <taxon>Dothideomycetes</taxon>
        <taxon>Pleosporomycetidae</taxon>
        <taxon>Pleosporales</taxon>
        <taxon>Massarineae</taxon>
        <taxon>Periconiaceae</taxon>
        <taxon>Periconia</taxon>
    </lineage>
</organism>
<protein>
    <submittedName>
        <fullName evidence="3">Uncharacterized protein</fullName>
    </submittedName>
</protein>
<gene>
    <name evidence="3" type="ORF">PDIGIT_LOCUS9425</name>
</gene>
<dbReference type="OrthoDB" id="3791842at2759"/>
<evidence type="ECO:0000313" key="4">
    <source>
        <dbReference type="Proteomes" id="UP001152607"/>
    </source>
</evidence>
<keyword evidence="4" id="KW-1185">Reference proteome</keyword>
<proteinExistence type="predicted"/>
<evidence type="ECO:0000313" key="3">
    <source>
        <dbReference type="EMBL" id="CAI6336329.1"/>
    </source>
</evidence>
<feature type="chain" id="PRO_5040864815" evidence="2">
    <location>
        <begin position="26"/>
        <end position="225"/>
    </location>
</feature>
<feature type="signal peptide" evidence="2">
    <location>
        <begin position="1"/>
        <end position="25"/>
    </location>
</feature>
<reference evidence="3" key="1">
    <citation type="submission" date="2023-01" db="EMBL/GenBank/DDBJ databases">
        <authorList>
            <person name="Van Ghelder C."/>
            <person name="Rancurel C."/>
        </authorList>
    </citation>
    <scope>NUCLEOTIDE SEQUENCE</scope>
    <source>
        <strain evidence="3">CNCM I-4278</strain>
    </source>
</reference>
<feature type="region of interest" description="Disordered" evidence="1">
    <location>
        <begin position="154"/>
        <end position="198"/>
    </location>
</feature>
<evidence type="ECO:0000256" key="1">
    <source>
        <dbReference type="SAM" id="MobiDB-lite"/>
    </source>
</evidence>
<dbReference type="Proteomes" id="UP001152607">
    <property type="component" value="Unassembled WGS sequence"/>
</dbReference>
<name>A0A9W4UJ84_9PLEO</name>
<sequence>MMKWLWLSISTVGILCQILLGVVEAQITPGPALPVRQESKADPTLLGWVSTSGASKFSDQRVCDFPSTVSRSGAYAKCCAASVPCNLYTTCSGNVLVAPSTSVPCEQGICNTGVIVASTGTAQQQGVSNIECWATGLGTKAFWLVTDVNNSATATPTTASATSTTGRASSSTAFKTNTEESTPSSSESSVSGASSPSPSNAALALPATRLLPFLIIVGFFEDMFA</sequence>
<comment type="caution">
    <text evidence="3">The sequence shown here is derived from an EMBL/GenBank/DDBJ whole genome shotgun (WGS) entry which is preliminary data.</text>
</comment>
<accession>A0A9W4UJ84</accession>
<feature type="compositionally biased region" description="Low complexity" evidence="1">
    <location>
        <begin position="154"/>
        <end position="173"/>
    </location>
</feature>
<keyword evidence="2" id="KW-0732">Signal</keyword>
<dbReference type="EMBL" id="CAOQHR010000006">
    <property type="protein sequence ID" value="CAI6336329.1"/>
    <property type="molecule type" value="Genomic_DNA"/>
</dbReference>
<dbReference type="AlphaFoldDB" id="A0A9W4UJ84"/>